<accession>A0A3N7HJU4</accession>
<proteinExistence type="predicted"/>
<dbReference type="Pfam" id="PF12680">
    <property type="entry name" value="SnoaL_2"/>
    <property type="match status" value="1"/>
</dbReference>
<feature type="region of interest" description="Disordered" evidence="1">
    <location>
        <begin position="1"/>
        <end position="22"/>
    </location>
</feature>
<dbReference type="AlphaFoldDB" id="A0A3N7HJU4"/>
<evidence type="ECO:0000259" key="2">
    <source>
        <dbReference type="Pfam" id="PF12680"/>
    </source>
</evidence>
<keyword evidence="4" id="KW-1185">Reference proteome</keyword>
<reference evidence="3 4" key="1">
    <citation type="submission" date="2018-08" db="EMBL/GenBank/DDBJ databases">
        <authorList>
            <person name="Khan S.A."/>
            <person name="Jeon C.O."/>
            <person name="Chun B.H."/>
            <person name="Jeong S.E."/>
        </authorList>
    </citation>
    <scope>NUCLEOTIDE SEQUENCE [LARGE SCALE GENOMIC DNA]</scope>
    <source>
        <strain evidence="3 4">S-16</strain>
    </source>
</reference>
<feature type="domain" description="SnoaL-like" evidence="2">
    <location>
        <begin position="42"/>
        <end position="149"/>
    </location>
</feature>
<protein>
    <submittedName>
        <fullName evidence="3">Nuclear transport factor 2 family protein</fullName>
    </submittedName>
</protein>
<reference evidence="3 4" key="2">
    <citation type="submission" date="2018-12" db="EMBL/GenBank/DDBJ databases">
        <title>Rhizobacter gummiphilus sp. nov., a rubber-degrading bacterium isolated from the soil of a botanical garden in Japan.</title>
        <authorList>
            <person name="Shunsuke S.S."/>
        </authorList>
    </citation>
    <scope>NUCLEOTIDE SEQUENCE [LARGE SCALE GENOMIC DNA]</scope>
    <source>
        <strain evidence="3 4">S-16</strain>
    </source>
</reference>
<name>A0A3N7HJU4_9BURK</name>
<evidence type="ECO:0000256" key="1">
    <source>
        <dbReference type="SAM" id="MobiDB-lite"/>
    </source>
</evidence>
<organism evidence="3 4">
    <name type="scientific">Piscinibacter terrae</name>
    <dbReference type="NCBI Taxonomy" id="2496871"/>
    <lineage>
        <taxon>Bacteria</taxon>
        <taxon>Pseudomonadati</taxon>
        <taxon>Pseudomonadota</taxon>
        <taxon>Betaproteobacteria</taxon>
        <taxon>Burkholderiales</taxon>
        <taxon>Sphaerotilaceae</taxon>
        <taxon>Piscinibacter</taxon>
    </lineage>
</organism>
<dbReference type="EMBL" id="QUSW01000007">
    <property type="protein sequence ID" value="RQP22338.1"/>
    <property type="molecule type" value="Genomic_DNA"/>
</dbReference>
<dbReference type="InterPro" id="IPR032710">
    <property type="entry name" value="NTF2-like_dom_sf"/>
</dbReference>
<evidence type="ECO:0000313" key="3">
    <source>
        <dbReference type="EMBL" id="RQP22338.1"/>
    </source>
</evidence>
<evidence type="ECO:0000313" key="4">
    <source>
        <dbReference type="Proteomes" id="UP000267464"/>
    </source>
</evidence>
<gene>
    <name evidence="3" type="ORF">DZC73_22020</name>
</gene>
<dbReference type="SUPFAM" id="SSF54427">
    <property type="entry name" value="NTF2-like"/>
    <property type="match status" value="1"/>
</dbReference>
<comment type="caution">
    <text evidence="3">The sequence shown here is derived from an EMBL/GenBank/DDBJ whole genome shotgun (WGS) entry which is preliminary data.</text>
</comment>
<dbReference type="Gene3D" id="3.10.450.50">
    <property type="match status" value="1"/>
</dbReference>
<dbReference type="InterPro" id="IPR037401">
    <property type="entry name" value="SnoaL-like"/>
</dbReference>
<sequence length="183" mass="20105">MATPGPGAPCAGTSRPTSSTNCVPSEGELRMIYRYVVERKLRNAFAALNRGDHGPVLASFGPQVEHVFFGDHALAGARHHMDSIEPWYARLRRVLPDLRFDIESIVVRGMPWNTVALVEWRDQFSLKNGARRGNQGVHALRLKWGKVVSLRVYCDTQVLAGVLREQHALGVADAGLAPIVDAA</sequence>
<dbReference type="Proteomes" id="UP000267464">
    <property type="component" value="Unassembled WGS sequence"/>
</dbReference>